<dbReference type="Proteomes" id="UP000323664">
    <property type="component" value="Unassembled WGS sequence"/>
</dbReference>
<name>A0A5M9X204_PAEAM</name>
<dbReference type="AlphaFoldDB" id="A0A5M9X204"/>
<feature type="transmembrane region" description="Helical" evidence="1">
    <location>
        <begin position="27"/>
        <end position="47"/>
    </location>
</feature>
<protein>
    <submittedName>
        <fullName evidence="2">Peptidase</fullName>
    </submittedName>
</protein>
<organism evidence="2 3">
    <name type="scientific">Paenibacillus amylolyticus</name>
    <dbReference type="NCBI Taxonomy" id="1451"/>
    <lineage>
        <taxon>Bacteria</taxon>
        <taxon>Bacillati</taxon>
        <taxon>Bacillota</taxon>
        <taxon>Bacilli</taxon>
        <taxon>Bacillales</taxon>
        <taxon>Paenibacillaceae</taxon>
        <taxon>Paenibacillus</taxon>
    </lineage>
</organism>
<evidence type="ECO:0000256" key="1">
    <source>
        <dbReference type="SAM" id="Phobius"/>
    </source>
</evidence>
<evidence type="ECO:0000313" key="3">
    <source>
        <dbReference type="Proteomes" id="UP000323664"/>
    </source>
</evidence>
<evidence type="ECO:0000313" key="2">
    <source>
        <dbReference type="EMBL" id="KAA8787598.1"/>
    </source>
</evidence>
<comment type="caution">
    <text evidence="2">The sequence shown here is derived from an EMBL/GenBank/DDBJ whole genome shotgun (WGS) entry which is preliminary data.</text>
</comment>
<accession>A0A5M9X204</accession>
<proteinExistence type="predicted"/>
<keyword evidence="1" id="KW-0812">Transmembrane</keyword>
<gene>
    <name evidence="2" type="ORF">EC604_27580</name>
</gene>
<keyword evidence="1" id="KW-0472">Membrane</keyword>
<reference evidence="2 3" key="1">
    <citation type="journal article" date="2019" name="J. Ind. Microbiol. Biotechnol.">
        <title>Paenibacillus amylolyticus 27C64 has a diverse set of carbohydrate-active enzymes and complete pectin deconstruction system.</title>
        <authorList>
            <person name="Keggi C."/>
            <person name="Doran-Peterson J."/>
        </authorList>
    </citation>
    <scope>NUCLEOTIDE SEQUENCE [LARGE SCALE GENOMIC DNA]</scope>
    <source>
        <strain evidence="2 3">27C64</strain>
    </source>
</reference>
<dbReference type="EMBL" id="RIAS01000025">
    <property type="protein sequence ID" value="KAA8787598.1"/>
    <property type="molecule type" value="Genomic_DNA"/>
</dbReference>
<sequence>MLNSDGYKILLTLLNKDEFEDSKKNHLIIKVIQIIGVLLAIRSVLLWF</sequence>
<keyword evidence="1" id="KW-1133">Transmembrane helix</keyword>